<proteinExistence type="predicted"/>
<dbReference type="SMART" id="SM00547">
    <property type="entry name" value="ZnF_RBZ"/>
    <property type="match status" value="1"/>
</dbReference>
<feature type="region of interest" description="Disordered" evidence="5">
    <location>
        <begin position="773"/>
        <end position="805"/>
    </location>
</feature>
<keyword evidence="1" id="KW-0479">Metal-binding</keyword>
<feature type="region of interest" description="Disordered" evidence="5">
    <location>
        <begin position="203"/>
        <end position="226"/>
    </location>
</feature>
<dbReference type="Gene3D" id="4.10.1060.10">
    <property type="entry name" value="Zinc finger, RanBP2-type"/>
    <property type="match status" value="1"/>
</dbReference>
<dbReference type="PANTHER" id="PTHR23138:SF179">
    <property type="entry name" value="NUCLEAR PORE COMPLEX PROTEIN"/>
    <property type="match status" value="1"/>
</dbReference>
<sequence length="1051" mass="115533">MSNISCDKETVNIGDQISAYLRANTAALGELVRQIIYEGNETRRFMTEIKNSLEQIHNGMKIIGERMDNITVGDAAVTIDETRQLYNTEIDRLVKVIDMVVSIKKETPVNPQVSSLTPQQVLQIQQQQQQMAAFQQQQQLLQQQNLARMMQLQQVQQYNPLSMLQGMSDSNNTKPVQQTVPLTVPQGQVTNQGNNLLKAQLTQSSSVVVTPTKKEETSSVSSPQVQLFGGNSSSQSIFGKAQVQSKSFFSTTPSTTQNNTVTETSGANKSTLENDDEAPEDFEPDVQFKPVVPLPDLVKVKTGEEDETVLFEEKCKLFRFDEELREFKERGIGKIKILRNGITNVTRVVMRREQVHKVCANFVIMKGLFIRNKPNSTKICIFKCFDNSDDKPAHVTLCAKFGDESSCSKFISIFLDAAGNDSSEASKKSNVKESTSEVSKKDETKELTPKPTLVKEETPKKNEEQKCVGGSDNQEDEKSYESTDDENCESSDEETDGNVSQQFKIPVKVVGSWDCNTCYANNPPTASECLCCGTDRHNKGNDEKPKAKATLTGNVFTNPTNSSFSFGFGSPNVSIGKDKSLSENKNTNTEEKESSKGVLFGQNKETPKNYSIFGEPKSATTSEENKESEKNTSLFGQMKISDKPSSFDSPKVTESPKQSSFSFAGAVVKPSNEPSPFQFTPGKTTNSSISFFGGAKSSTPSTEGKSLFGQNSFGGSLKDTPKNTDEKGASTDSKNIFGQSNFGASLKNTSAVSEEKGSSSDSKSVFGKSLFGASTKDTSKEGEDKETKSSENKTLFGQQFSFGSSNTKPIFGSSSFSSNVGNISSNKSEGGNLEAANNKSGTVFGGGSQTVSFSTIAKSGANFLSDTSKKEGDPFKVDPSKHKVFSSTQEKTVKANDDEEGGGEDDYEPDVHFEPVVPLPDLVDIKTGEEDEEMLLSYKVRLYIMKNVDGACEWKERGTGELRLLKLSDKHSYRIVMRRDQTQKLCANMRLYKHMKFSYNVMKDKVILFKATDCSDDINNTTPETYCVRFSSSEDALKFSDVANNITENLL</sequence>
<feature type="compositionally biased region" description="Acidic residues" evidence="5">
    <location>
        <begin position="897"/>
        <end position="908"/>
    </location>
</feature>
<dbReference type="InterPro" id="IPR045255">
    <property type="entry name" value="RanBP1-like"/>
</dbReference>
<accession>A0A0K0EDR7</accession>
<evidence type="ECO:0000313" key="10">
    <source>
        <dbReference type="WBParaSite" id="TCONS_00009560.p1"/>
    </source>
</evidence>
<dbReference type="Gene3D" id="2.30.29.30">
    <property type="entry name" value="Pleckstrin-homology domain (PH domain)/Phosphotyrosine-binding domain (PTB)"/>
    <property type="match status" value="2"/>
</dbReference>
<feature type="compositionally biased region" description="Basic and acidic residues" evidence="5">
    <location>
        <begin position="719"/>
        <end position="729"/>
    </location>
</feature>
<dbReference type="Pfam" id="PF00638">
    <property type="entry name" value="Ran_BP1"/>
    <property type="match status" value="2"/>
</dbReference>
<evidence type="ECO:0000256" key="5">
    <source>
        <dbReference type="SAM" id="MobiDB-lite"/>
    </source>
</evidence>
<feature type="compositionally biased region" description="Basic and acidic residues" evidence="5">
    <location>
        <begin position="867"/>
        <end position="881"/>
    </location>
</feature>
<dbReference type="CDD" id="cd00835">
    <property type="entry name" value="RanBD_family"/>
    <property type="match status" value="1"/>
</dbReference>
<evidence type="ECO:0000256" key="2">
    <source>
        <dbReference type="ARBA" id="ARBA00022771"/>
    </source>
</evidence>
<dbReference type="InterPro" id="IPR000156">
    <property type="entry name" value="Ran_bind_dom"/>
</dbReference>
<dbReference type="PROSITE" id="PS50196">
    <property type="entry name" value="RANBD1"/>
    <property type="match status" value="2"/>
</dbReference>
<dbReference type="PROSITE" id="PS01358">
    <property type="entry name" value="ZF_RANBP2_1"/>
    <property type="match status" value="1"/>
</dbReference>
<keyword evidence="2 4" id="KW-0863">Zinc-finger</keyword>
<feature type="region of interest" description="Disordered" evidence="5">
    <location>
        <begin position="867"/>
        <end position="911"/>
    </location>
</feature>
<dbReference type="PROSITE" id="PS50199">
    <property type="entry name" value="ZF_RANBP2_2"/>
    <property type="match status" value="1"/>
</dbReference>
<dbReference type="InterPro" id="IPR001876">
    <property type="entry name" value="Znf_RanBP2"/>
</dbReference>
<name>A0A0K0EDR7_STRER</name>
<keyword evidence="3" id="KW-0862">Zinc</keyword>
<feature type="region of interest" description="Disordered" evidence="5">
    <location>
        <begin position="421"/>
        <end position="501"/>
    </location>
</feature>
<dbReference type="AlphaFoldDB" id="A0A0K0EDR7"/>
<feature type="compositionally biased region" description="Basic and acidic residues" evidence="5">
    <location>
        <begin position="424"/>
        <end position="466"/>
    </location>
</feature>
<feature type="compositionally biased region" description="Acidic residues" evidence="5">
    <location>
        <begin position="273"/>
        <end position="284"/>
    </location>
</feature>
<feature type="region of interest" description="Disordered" evidence="5">
    <location>
        <begin position="249"/>
        <end position="284"/>
    </location>
</feature>
<dbReference type="InterPro" id="IPR011993">
    <property type="entry name" value="PH-like_dom_sf"/>
</dbReference>
<dbReference type="Proteomes" id="UP000035681">
    <property type="component" value="Unplaced"/>
</dbReference>
<feature type="compositionally biased region" description="Basic and acidic residues" evidence="5">
    <location>
        <begin position="576"/>
        <end position="595"/>
    </location>
</feature>
<feature type="compositionally biased region" description="Polar residues" evidence="5">
    <location>
        <begin position="730"/>
        <end position="742"/>
    </location>
</feature>
<dbReference type="WBParaSite" id="SSTP_0000763000.1">
    <property type="protein sequence ID" value="SSTP_0000763000.1"/>
    <property type="gene ID" value="SSTP_0000763000"/>
</dbReference>
<feature type="compositionally biased region" description="Basic and acidic residues" evidence="5">
    <location>
        <begin position="777"/>
        <end position="791"/>
    </location>
</feature>
<evidence type="ECO:0000313" key="8">
    <source>
        <dbReference type="Proteomes" id="UP000035681"/>
    </source>
</evidence>
<feature type="compositionally biased region" description="Polar residues" evidence="5">
    <location>
        <begin position="792"/>
        <end position="805"/>
    </location>
</feature>
<dbReference type="SMART" id="SM00160">
    <property type="entry name" value="RanBD"/>
    <property type="match status" value="2"/>
</dbReference>
<feature type="region of interest" description="Disordered" evidence="5">
    <location>
        <begin position="748"/>
        <end position="767"/>
    </location>
</feature>
<evidence type="ECO:0000256" key="4">
    <source>
        <dbReference type="PROSITE-ProRule" id="PRU00322"/>
    </source>
</evidence>
<protein>
    <submittedName>
        <fullName evidence="9">RanBD1 domain-containing protein</fullName>
    </submittedName>
    <submittedName>
        <fullName evidence="10">RanBP2-type domain-containing protein</fullName>
    </submittedName>
</protein>
<feature type="domain" description="RanBP2-type" evidence="7">
    <location>
        <begin position="509"/>
        <end position="538"/>
    </location>
</feature>
<evidence type="ECO:0000313" key="9">
    <source>
        <dbReference type="WBParaSite" id="SSTP_0000763000.1"/>
    </source>
</evidence>
<feature type="domain" description="RanBD1" evidence="6">
    <location>
        <begin position="287"/>
        <end position="417"/>
    </location>
</feature>
<keyword evidence="8" id="KW-1185">Reference proteome</keyword>
<dbReference type="PANTHER" id="PTHR23138">
    <property type="entry name" value="RAN BINDING PROTEIN"/>
    <property type="match status" value="1"/>
</dbReference>
<evidence type="ECO:0000256" key="1">
    <source>
        <dbReference type="ARBA" id="ARBA00022723"/>
    </source>
</evidence>
<organism evidence="9">
    <name type="scientific">Strongyloides stercoralis</name>
    <name type="common">Threadworm</name>
    <dbReference type="NCBI Taxonomy" id="6248"/>
    <lineage>
        <taxon>Eukaryota</taxon>
        <taxon>Metazoa</taxon>
        <taxon>Ecdysozoa</taxon>
        <taxon>Nematoda</taxon>
        <taxon>Chromadorea</taxon>
        <taxon>Rhabditida</taxon>
        <taxon>Tylenchina</taxon>
        <taxon>Panagrolaimomorpha</taxon>
        <taxon>Strongyloidoidea</taxon>
        <taxon>Strongyloididae</taxon>
        <taxon>Strongyloides</taxon>
    </lineage>
</organism>
<feature type="compositionally biased region" description="Low complexity" evidence="5">
    <location>
        <begin position="249"/>
        <end position="265"/>
    </location>
</feature>
<evidence type="ECO:0000256" key="3">
    <source>
        <dbReference type="ARBA" id="ARBA00022833"/>
    </source>
</evidence>
<evidence type="ECO:0000259" key="6">
    <source>
        <dbReference type="PROSITE" id="PS50196"/>
    </source>
</evidence>
<dbReference type="WBParaSite" id="TCONS_00009560.p1">
    <property type="protein sequence ID" value="TCONS_00009560.p1"/>
    <property type="gene ID" value="XLOC_007357"/>
</dbReference>
<evidence type="ECO:0000259" key="7">
    <source>
        <dbReference type="PROSITE" id="PS50199"/>
    </source>
</evidence>
<reference evidence="9" key="1">
    <citation type="submission" date="2015-08" db="UniProtKB">
        <authorList>
            <consortium name="WormBaseParasite"/>
        </authorList>
    </citation>
    <scope>IDENTIFICATION</scope>
</reference>
<feature type="compositionally biased region" description="Polar residues" evidence="5">
    <location>
        <begin position="672"/>
        <end position="714"/>
    </location>
</feature>
<dbReference type="STRING" id="6248.A0A0K0EDR7"/>
<dbReference type="SUPFAM" id="SSF50729">
    <property type="entry name" value="PH domain-like"/>
    <property type="match status" value="2"/>
</dbReference>
<dbReference type="GO" id="GO:0008270">
    <property type="term" value="F:zinc ion binding"/>
    <property type="evidence" value="ECO:0007669"/>
    <property type="project" value="UniProtKB-KW"/>
</dbReference>
<feature type="region of interest" description="Disordered" evidence="5">
    <location>
        <begin position="575"/>
        <end position="742"/>
    </location>
</feature>
<feature type="compositionally biased region" description="Acidic residues" evidence="5">
    <location>
        <begin position="482"/>
        <end position="496"/>
    </location>
</feature>
<feature type="domain" description="RanBD1" evidence="6">
    <location>
        <begin position="912"/>
        <end position="1051"/>
    </location>
</feature>